<name>A0A9P7GPC9_9AGAR</name>
<organism evidence="4 5">
    <name type="scientific">Sphagnurus paluster</name>
    <dbReference type="NCBI Taxonomy" id="117069"/>
    <lineage>
        <taxon>Eukaryota</taxon>
        <taxon>Fungi</taxon>
        <taxon>Dikarya</taxon>
        <taxon>Basidiomycota</taxon>
        <taxon>Agaricomycotina</taxon>
        <taxon>Agaricomycetes</taxon>
        <taxon>Agaricomycetidae</taxon>
        <taxon>Agaricales</taxon>
        <taxon>Tricholomatineae</taxon>
        <taxon>Lyophyllaceae</taxon>
        <taxon>Sphagnurus</taxon>
    </lineage>
</organism>
<feature type="region of interest" description="Disordered" evidence="2">
    <location>
        <begin position="1"/>
        <end position="31"/>
    </location>
</feature>
<evidence type="ECO:0000313" key="4">
    <source>
        <dbReference type="EMBL" id="KAG5653736.1"/>
    </source>
</evidence>
<sequence length="946" mass="107601">MERIPKRKLSEETANTPSQDDNIPTKRQKHENVDEPYIIAYSPRIQNYPNIPYGVLWELARFVSRGELAYDGVAPEYLNELREDNVRSAPKTEQVFFPQKTPQNNQDPAFAQENAATSPWEELDKEEEALAQDQYAGLGHTCSLVEFFLRPFILWGHVFRSFYAKDETVFMFRTNEMLINGEIISDQRLGMSLLKFIDWHNPPMFNTNQAMSKWAARTALGLSNSIPGPIIEPENILHIDDIVSPEGSDMTDGCGSATRSTTMQIYRLLRPETWPTAFQFRVAGSKGMLLEASETSTTESPKLWLRPSQIKIKYPAGHHDHDDPSLRIIDLLRTSYMRSPGRVSAETIINLAENGVPHSVFVQLMQSNLAELVEGLTTWEGPDAMYNLWTNVERAGAVIFSRKARAAAGESRARGFGERTADEDDEEDSEDDDGMKLEIKLEKRSAAWWTDQTSGCPSSLEETVMVLLDAGFTPQSSPILREKLKQVVATRIKNKTTTYRYDLPCSALAFVVPDPYGVLAPDEIHIKSSRRNLKTEDDPVSDIVLGDVLITRNPCKVPTDVRKVRAVEHPMLRSYTDVIVCSVKGHRRLLDFLAGVIWSKEIVEPFKNADEKHSKPPEGLDTCFTSVGNDKVNEFIERTGKLTPLEQTRETQKYLLGALRDPSAIGRYSIMHDTAVYSLGYDHPRTVRLAYKFCNVLDSPKTGLQIRSTTFKDDQKKYGQYRGPAWNPKYNNTAKKKRGSPSYDCPDNQIFTPRGKTQFITGPFVMDVLDSQVKKERDLNLSKLDKTFQPLKELRDPHLTQPWEDALKMATRGTPELVRAKTSDLMKIQDHVKNIYLEHQADLDKNFTNRQIETRQDILRAYSSKFVAYPAVDHLETFTDAASISRLRASCAYVYDLEHRKRMGTGWSRFPWNVALRELCHIKATALGPSKTVTSGFYERFKLSRR</sequence>
<keyword evidence="1" id="KW-0808">Transferase</keyword>
<comment type="catalytic activity">
    <reaction evidence="1">
        <text>RNA(n) + a ribonucleoside 5'-triphosphate = RNA(n+1) + diphosphate</text>
        <dbReference type="Rhea" id="RHEA:21248"/>
        <dbReference type="Rhea" id="RHEA-COMP:14527"/>
        <dbReference type="Rhea" id="RHEA-COMP:17342"/>
        <dbReference type="ChEBI" id="CHEBI:33019"/>
        <dbReference type="ChEBI" id="CHEBI:61557"/>
        <dbReference type="ChEBI" id="CHEBI:140395"/>
        <dbReference type="EC" id="2.7.7.48"/>
    </reaction>
</comment>
<reference evidence="4" key="1">
    <citation type="submission" date="2021-02" db="EMBL/GenBank/DDBJ databases">
        <authorList>
            <person name="Nieuwenhuis M."/>
            <person name="Van De Peppel L.J.J."/>
        </authorList>
    </citation>
    <scope>NUCLEOTIDE SEQUENCE</scope>
    <source>
        <strain evidence="4">D49</strain>
    </source>
</reference>
<keyword evidence="5" id="KW-1185">Reference proteome</keyword>
<dbReference type="InterPro" id="IPR057596">
    <property type="entry name" value="RDRP_core"/>
</dbReference>
<dbReference type="Proteomes" id="UP000717328">
    <property type="component" value="Unassembled WGS sequence"/>
</dbReference>
<dbReference type="EC" id="2.7.7.48" evidence="1"/>
<feature type="region of interest" description="Disordered" evidence="2">
    <location>
        <begin position="722"/>
        <end position="743"/>
    </location>
</feature>
<gene>
    <name evidence="4" type="ORF">H0H81_010993</name>
</gene>
<dbReference type="Pfam" id="PF05183">
    <property type="entry name" value="RdRP"/>
    <property type="match status" value="1"/>
</dbReference>
<feature type="compositionally biased region" description="Basic and acidic residues" evidence="2">
    <location>
        <begin position="1"/>
        <end position="11"/>
    </location>
</feature>
<reference evidence="4" key="2">
    <citation type="submission" date="2021-10" db="EMBL/GenBank/DDBJ databases">
        <title>Phylogenomics reveals ancestral predisposition of the termite-cultivated fungus Termitomyces towards a domesticated lifestyle.</title>
        <authorList>
            <person name="Auxier B."/>
            <person name="Grum-Grzhimaylo A."/>
            <person name="Cardenas M.E."/>
            <person name="Lodge J.D."/>
            <person name="Laessoe T."/>
            <person name="Pedersen O."/>
            <person name="Smith M.E."/>
            <person name="Kuyper T.W."/>
            <person name="Franco-Molano E.A."/>
            <person name="Baroni T.J."/>
            <person name="Aanen D.K."/>
        </authorList>
    </citation>
    <scope>NUCLEOTIDE SEQUENCE</scope>
    <source>
        <strain evidence="4">D49</strain>
    </source>
</reference>
<feature type="compositionally biased region" description="Polar residues" evidence="2">
    <location>
        <begin position="12"/>
        <end position="22"/>
    </location>
</feature>
<dbReference type="GO" id="GO:0030422">
    <property type="term" value="P:siRNA processing"/>
    <property type="evidence" value="ECO:0007669"/>
    <property type="project" value="TreeGrafter"/>
</dbReference>
<dbReference type="InterPro" id="IPR007855">
    <property type="entry name" value="RDRP"/>
</dbReference>
<keyword evidence="1" id="KW-0696">RNA-directed RNA polymerase</keyword>
<feature type="region of interest" description="Disordered" evidence="2">
    <location>
        <begin position="411"/>
        <end position="434"/>
    </location>
</feature>
<evidence type="ECO:0000256" key="2">
    <source>
        <dbReference type="SAM" id="MobiDB-lite"/>
    </source>
</evidence>
<dbReference type="AlphaFoldDB" id="A0A9P7GPC9"/>
<feature type="compositionally biased region" description="Basic and acidic residues" evidence="2">
    <location>
        <begin position="411"/>
        <end position="420"/>
    </location>
</feature>
<evidence type="ECO:0000256" key="1">
    <source>
        <dbReference type="RuleBase" id="RU363098"/>
    </source>
</evidence>
<feature type="compositionally biased region" description="Acidic residues" evidence="2">
    <location>
        <begin position="421"/>
        <end position="433"/>
    </location>
</feature>
<feature type="domain" description="RDRP core" evidence="3">
    <location>
        <begin position="147"/>
        <end position="737"/>
    </location>
</feature>
<protein>
    <recommendedName>
        <fullName evidence="1">RNA-dependent RNA polymerase</fullName>
        <ecNumber evidence="1">2.7.7.48</ecNumber>
    </recommendedName>
</protein>
<dbReference type="GO" id="GO:0003968">
    <property type="term" value="F:RNA-directed RNA polymerase activity"/>
    <property type="evidence" value="ECO:0007669"/>
    <property type="project" value="UniProtKB-KW"/>
</dbReference>
<evidence type="ECO:0000313" key="5">
    <source>
        <dbReference type="Proteomes" id="UP000717328"/>
    </source>
</evidence>
<accession>A0A9P7GPC9</accession>
<keyword evidence="1" id="KW-0694">RNA-binding</keyword>
<dbReference type="EMBL" id="JABCKI010000036">
    <property type="protein sequence ID" value="KAG5653736.1"/>
    <property type="molecule type" value="Genomic_DNA"/>
</dbReference>
<dbReference type="GO" id="GO:0003723">
    <property type="term" value="F:RNA binding"/>
    <property type="evidence" value="ECO:0007669"/>
    <property type="project" value="UniProtKB-KW"/>
</dbReference>
<evidence type="ECO:0000259" key="3">
    <source>
        <dbReference type="Pfam" id="PF05183"/>
    </source>
</evidence>
<dbReference type="PANTHER" id="PTHR23079:SF55">
    <property type="entry name" value="RNA-DIRECTED RNA POLYMERASE"/>
    <property type="match status" value="1"/>
</dbReference>
<dbReference type="OrthoDB" id="10055769at2759"/>
<comment type="caution">
    <text evidence="4">The sequence shown here is derived from an EMBL/GenBank/DDBJ whole genome shotgun (WGS) entry which is preliminary data.</text>
</comment>
<dbReference type="GO" id="GO:0031380">
    <property type="term" value="C:nuclear RNA-directed RNA polymerase complex"/>
    <property type="evidence" value="ECO:0007669"/>
    <property type="project" value="TreeGrafter"/>
</dbReference>
<keyword evidence="1" id="KW-0548">Nucleotidyltransferase</keyword>
<dbReference type="PANTHER" id="PTHR23079">
    <property type="entry name" value="RNA-DEPENDENT RNA POLYMERASE"/>
    <property type="match status" value="1"/>
</dbReference>
<comment type="similarity">
    <text evidence="1">Belongs to the RdRP family.</text>
</comment>
<proteinExistence type="inferred from homology"/>